<evidence type="ECO:0000256" key="1">
    <source>
        <dbReference type="SAM" id="MobiDB-lite"/>
    </source>
</evidence>
<feature type="compositionally biased region" description="Basic and acidic residues" evidence="1">
    <location>
        <begin position="780"/>
        <end position="800"/>
    </location>
</feature>
<evidence type="ECO:0000313" key="4">
    <source>
        <dbReference type="Proteomes" id="UP000664940"/>
    </source>
</evidence>
<dbReference type="GO" id="GO:0005085">
    <property type="term" value="F:guanyl-nucleotide exchange factor activity"/>
    <property type="evidence" value="ECO:0007669"/>
    <property type="project" value="InterPro"/>
</dbReference>
<feature type="compositionally biased region" description="Basic and acidic residues" evidence="1">
    <location>
        <begin position="537"/>
        <end position="548"/>
    </location>
</feature>
<feature type="compositionally biased region" description="Basic and acidic residues" evidence="1">
    <location>
        <begin position="101"/>
        <end position="113"/>
    </location>
</feature>
<feature type="compositionally biased region" description="Basic residues" evidence="1">
    <location>
        <begin position="820"/>
        <end position="829"/>
    </location>
</feature>
<protein>
    <submittedName>
        <fullName evidence="3">Rho guanine nucleotide exchange factor 33</fullName>
    </submittedName>
</protein>
<comment type="caution">
    <text evidence="3">The sequence shown here is derived from an EMBL/GenBank/DDBJ whole genome shotgun (WGS) entry which is preliminary data.</text>
</comment>
<feature type="compositionally biased region" description="Low complexity" evidence="1">
    <location>
        <begin position="514"/>
        <end position="533"/>
    </location>
</feature>
<reference evidence="3 4" key="1">
    <citation type="journal article" date="2020" name="Nature">
        <title>Six reference-quality genomes reveal evolution of bat adaptations.</title>
        <authorList>
            <person name="Jebb D."/>
            <person name="Huang Z."/>
            <person name="Pippel M."/>
            <person name="Hughes G.M."/>
            <person name="Lavrichenko K."/>
            <person name="Devanna P."/>
            <person name="Winkler S."/>
            <person name="Jermiin L.S."/>
            <person name="Skirmuntt E.C."/>
            <person name="Katzourakis A."/>
            <person name="Burkitt-Gray L."/>
            <person name="Ray D.A."/>
            <person name="Sullivan K.A.M."/>
            <person name="Roscito J.G."/>
            <person name="Kirilenko B.M."/>
            <person name="Davalos L.M."/>
            <person name="Corthals A.P."/>
            <person name="Power M.L."/>
            <person name="Jones G."/>
            <person name="Ransome R.D."/>
            <person name="Dechmann D.K.N."/>
            <person name="Locatelli A.G."/>
            <person name="Puechmaille S.J."/>
            <person name="Fedrigo O."/>
            <person name="Jarvis E.D."/>
            <person name="Hiller M."/>
            <person name="Vernes S.C."/>
            <person name="Myers E.W."/>
            <person name="Teeling E.C."/>
        </authorList>
    </citation>
    <scope>NUCLEOTIDE SEQUENCE [LARGE SCALE GENOMIC DNA]</scope>
    <source>
        <strain evidence="3">Bat1K_MPI-CBG_1</strain>
    </source>
</reference>
<dbReference type="SMART" id="SM00325">
    <property type="entry name" value="RhoGEF"/>
    <property type="match status" value="1"/>
</dbReference>
<dbReference type="InterPro" id="IPR000219">
    <property type="entry name" value="DH_dom"/>
</dbReference>
<dbReference type="PROSITE" id="PS50010">
    <property type="entry name" value="DH_2"/>
    <property type="match status" value="1"/>
</dbReference>
<organism evidence="3 4">
    <name type="scientific">Phyllostomus discolor</name>
    <name type="common">pale spear-nosed bat</name>
    <dbReference type="NCBI Taxonomy" id="89673"/>
    <lineage>
        <taxon>Eukaryota</taxon>
        <taxon>Metazoa</taxon>
        <taxon>Chordata</taxon>
        <taxon>Craniata</taxon>
        <taxon>Vertebrata</taxon>
        <taxon>Euteleostomi</taxon>
        <taxon>Mammalia</taxon>
        <taxon>Eutheria</taxon>
        <taxon>Laurasiatheria</taxon>
        <taxon>Chiroptera</taxon>
        <taxon>Yangochiroptera</taxon>
        <taxon>Phyllostomidae</taxon>
        <taxon>Phyllostominae</taxon>
        <taxon>Phyllostomus</taxon>
    </lineage>
</organism>
<sequence>MEKTKTKQGENEHMTMNNPSTQIYQLQALASELKTGFTEAMQELSRIQHGEYALEEKVKSCKCSMEEKVTEMKNSLNYFKEELSNAMSMIQAITSKQEEMQQKIEQLQQEKRRESRKVKAKKTQKEEHSPQAGPGQAQGSPFRSINVPEPVIPNEDFTNILPSQAYEKAQESRSMHIGDSNVKGMMGPGMNPTTPESEENLKPCLPADIQSKGHLPSGVWRQPKDGKEWGEEYVTKDHPDKLKEVGQGRHSSLENVLCETSLAAKRQTVALELLESERKYVINISLILKIKATFQGSDGKRNSKERSLFPGSLRYLVQQHLDLLHALQERVLKWPRQGVLGDLFLKLTNDENNFLDYYVAYLRDLPECISLVHVVVLKEGDEEIKSDIYTLFFHIVQRIPEYLIHLQNVLKFTEQEHPDYYLLLVCVQRLRVFISHYTLLFQCNEDLLIQKRKKLKKSSMAKLYKGLASQCANAGQDASPTAGSEAVRDSGIHSEEMLQPYPSAPSSGPSVTHLLPPMKKSQQQQSLMESMQPGKPSDWEMESRKHERPENLLAPSQFCAAEQDVKALAGPLQAIPEMDYEPSPAEPSLGNVERSLRAPAELLSDGRGFVPSAYEEFEYGGEIFALPAPYDEEPFQAPALFENCSPASSESSLDICFLRPVSFAMEAERPEHPLQQLPKSATSPASSSGAYKLEAAAQAHGKAKPLSRSLKEFPRAPPPEGVAPRLYSTRSSSGGRAPLKAERAAQSHGPAAVAAARGVPRAYFPQQRSQSEKQTYLEVRREMHLEDTTRFCPKEERESEQTSFSDQNPRQDQKGGFRSSFRKLFKKKF</sequence>
<dbReference type="PANTHER" id="PTHR46944:SF1">
    <property type="entry name" value="RHO GUANINE NUCLEOTIDE EXCHANGE FACTOR 33"/>
    <property type="match status" value="1"/>
</dbReference>
<dbReference type="Proteomes" id="UP000664940">
    <property type="component" value="Unassembled WGS sequence"/>
</dbReference>
<evidence type="ECO:0000313" key="3">
    <source>
        <dbReference type="EMBL" id="KAF6102129.1"/>
    </source>
</evidence>
<feature type="region of interest" description="Disordered" evidence="1">
    <location>
        <begin position="497"/>
        <end position="548"/>
    </location>
</feature>
<dbReference type="Gene3D" id="1.20.900.10">
    <property type="entry name" value="Dbl homology (DH) domain"/>
    <property type="match status" value="1"/>
</dbReference>
<dbReference type="InterPro" id="IPR042849">
    <property type="entry name" value="ARHGEF33"/>
</dbReference>
<feature type="region of interest" description="Disordered" evidence="1">
    <location>
        <begin position="101"/>
        <end position="147"/>
    </location>
</feature>
<feature type="region of interest" description="Disordered" evidence="1">
    <location>
        <begin position="669"/>
        <end position="756"/>
    </location>
</feature>
<dbReference type="PANTHER" id="PTHR46944">
    <property type="entry name" value="RHO GUANINE NUCLEOTIDE EXCHANGE FACTOR 33"/>
    <property type="match status" value="1"/>
</dbReference>
<dbReference type="AlphaFoldDB" id="A0A833ZY13"/>
<gene>
    <name evidence="3" type="ORF">HJG60_000938</name>
</gene>
<dbReference type="Pfam" id="PF00621">
    <property type="entry name" value="RhoGEF"/>
    <property type="match status" value="1"/>
</dbReference>
<feature type="domain" description="DH" evidence="2">
    <location>
        <begin position="265"/>
        <end position="440"/>
    </location>
</feature>
<dbReference type="EMBL" id="JABVXQ010000006">
    <property type="protein sequence ID" value="KAF6102129.1"/>
    <property type="molecule type" value="Genomic_DNA"/>
</dbReference>
<evidence type="ECO:0000259" key="2">
    <source>
        <dbReference type="PROSITE" id="PS50010"/>
    </source>
</evidence>
<name>A0A833ZY13_9CHIR</name>
<feature type="compositionally biased region" description="Polar residues" evidence="1">
    <location>
        <begin position="677"/>
        <end position="689"/>
    </location>
</feature>
<proteinExistence type="predicted"/>
<dbReference type="SUPFAM" id="SSF48065">
    <property type="entry name" value="DBL homology domain (DH-domain)"/>
    <property type="match status" value="1"/>
</dbReference>
<dbReference type="InterPro" id="IPR035899">
    <property type="entry name" value="DBL_dom_sf"/>
</dbReference>
<accession>A0A833ZY13</accession>
<feature type="region of interest" description="Disordered" evidence="1">
    <location>
        <begin position="780"/>
        <end position="829"/>
    </location>
</feature>